<dbReference type="Pfam" id="PF04228">
    <property type="entry name" value="Zn_peptidase"/>
    <property type="match status" value="1"/>
</dbReference>
<sequence length="315" mass="33535">MTFNNNLGNDYGSRGSTGGSGSSGGFGNGFGGGPRRGGGMFMSLLGGMIGRKFGIPGLIIFAIAVFLFSGGARMLPGVGDSGQQTQGRTGAGLEHCKTFEDANDNDDCRILATQESLDRIWGEILPQEAGIKYTRNELTIAEGPMSTGCGRANASETGPFYCPGDNTVYMPVEFFQQLKRMGGSDGPFSQMYVTAHEVGHHIQHLEGTLGLSDYDNPGQDSNAVKIELQADCYAGLWASQADKGPNAVLDPLTQDQVEQAVTTARSIGDDAIQKNSGQNVDPDAWTHGSAEDRVNWFMRGYQGGTMKSCAQDFNR</sequence>
<evidence type="ECO:0000256" key="1">
    <source>
        <dbReference type="ARBA" id="ARBA00004167"/>
    </source>
</evidence>
<evidence type="ECO:0000256" key="2">
    <source>
        <dbReference type="ARBA" id="ARBA00022692"/>
    </source>
</evidence>
<proteinExistence type="predicted"/>
<name>A0ABQ6VGI8_9CORY</name>
<dbReference type="PANTHER" id="PTHR30168">
    <property type="entry name" value="PUTATIVE MEMBRANE PROTEIN YPFJ"/>
    <property type="match status" value="1"/>
</dbReference>
<protein>
    <submittedName>
        <fullName evidence="7">Metalloprotease</fullName>
    </submittedName>
</protein>
<evidence type="ECO:0000313" key="7">
    <source>
        <dbReference type="EMBL" id="KAB3523433.1"/>
    </source>
</evidence>
<accession>A0ABQ6VGI8</accession>
<organism evidence="7 8">
    <name type="scientific">Corynebacterium zhongnanshanii</name>
    <dbReference type="NCBI Taxonomy" id="2768834"/>
    <lineage>
        <taxon>Bacteria</taxon>
        <taxon>Bacillati</taxon>
        <taxon>Actinomycetota</taxon>
        <taxon>Actinomycetes</taxon>
        <taxon>Mycobacteriales</taxon>
        <taxon>Corynebacteriaceae</taxon>
        <taxon>Corynebacterium</taxon>
    </lineage>
</organism>
<feature type="compositionally biased region" description="Gly residues" evidence="5">
    <location>
        <begin position="15"/>
        <end position="30"/>
    </location>
</feature>
<dbReference type="EMBL" id="WBZJ01000001">
    <property type="protein sequence ID" value="KAB3523433.1"/>
    <property type="molecule type" value="Genomic_DNA"/>
</dbReference>
<evidence type="ECO:0000256" key="6">
    <source>
        <dbReference type="SAM" id="Phobius"/>
    </source>
</evidence>
<comment type="subcellular location">
    <subcellularLocation>
        <location evidence="1">Membrane</location>
        <topology evidence="1">Single-pass membrane protein</topology>
    </subcellularLocation>
</comment>
<dbReference type="InterPro" id="IPR007343">
    <property type="entry name" value="Uncharacterised_pept_Zn_put"/>
</dbReference>
<keyword evidence="7" id="KW-0645">Protease</keyword>
<evidence type="ECO:0000256" key="3">
    <source>
        <dbReference type="ARBA" id="ARBA00022989"/>
    </source>
</evidence>
<feature type="region of interest" description="Disordered" evidence="5">
    <location>
        <begin position="1"/>
        <end position="30"/>
    </location>
</feature>
<evidence type="ECO:0000256" key="5">
    <source>
        <dbReference type="SAM" id="MobiDB-lite"/>
    </source>
</evidence>
<keyword evidence="7" id="KW-0378">Hydrolase</keyword>
<keyword evidence="8" id="KW-1185">Reference proteome</keyword>
<comment type="caution">
    <text evidence="7">The sequence shown here is derived from an EMBL/GenBank/DDBJ whole genome shotgun (WGS) entry which is preliminary data.</text>
</comment>
<evidence type="ECO:0000313" key="8">
    <source>
        <dbReference type="Proteomes" id="UP000436181"/>
    </source>
</evidence>
<evidence type="ECO:0000256" key="4">
    <source>
        <dbReference type="ARBA" id="ARBA00023136"/>
    </source>
</evidence>
<dbReference type="GO" id="GO:0008237">
    <property type="term" value="F:metallopeptidase activity"/>
    <property type="evidence" value="ECO:0007669"/>
    <property type="project" value="UniProtKB-KW"/>
</dbReference>
<keyword evidence="4 6" id="KW-0472">Membrane</keyword>
<feature type="transmembrane region" description="Helical" evidence="6">
    <location>
        <begin position="53"/>
        <end position="75"/>
    </location>
</feature>
<keyword evidence="2 6" id="KW-0812">Transmembrane</keyword>
<dbReference type="PANTHER" id="PTHR30168:SF0">
    <property type="entry name" value="INNER MEMBRANE PROTEIN"/>
    <property type="match status" value="1"/>
</dbReference>
<reference evidence="7 8" key="1">
    <citation type="submission" date="2019-10" db="EMBL/GenBank/DDBJ databases">
        <title>Corynebacterium sp novel species isolated from the respiratory tract of Marmot.</title>
        <authorList>
            <person name="Zhang G."/>
        </authorList>
    </citation>
    <scope>NUCLEOTIDE SEQUENCE [LARGE SCALE GENOMIC DNA]</scope>
    <source>
        <strain evidence="7 8">336</strain>
    </source>
</reference>
<keyword evidence="7" id="KW-0482">Metalloprotease</keyword>
<dbReference type="RefSeq" id="WP_151844128.1">
    <property type="nucleotide sequence ID" value="NZ_WBZJ01000001.1"/>
</dbReference>
<gene>
    <name evidence="7" type="ORF">F8377_04760</name>
</gene>
<dbReference type="Proteomes" id="UP000436181">
    <property type="component" value="Unassembled WGS sequence"/>
</dbReference>
<keyword evidence="3 6" id="KW-1133">Transmembrane helix</keyword>